<name>F1T3V4_9ACTN</name>
<dbReference type="CDD" id="cd01310">
    <property type="entry name" value="TatD_DNAse"/>
    <property type="match status" value="1"/>
</dbReference>
<dbReference type="AlphaFoldDB" id="F1T3V4"/>
<dbReference type="GO" id="GO:0016788">
    <property type="term" value="F:hydrolase activity, acting on ester bonds"/>
    <property type="evidence" value="ECO:0007669"/>
    <property type="project" value="InterPro"/>
</dbReference>
<dbReference type="RefSeq" id="WP_006302469.1">
    <property type="nucleotide sequence ID" value="NZ_ACGK02000001.1"/>
</dbReference>
<keyword evidence="3" id="KW-1185">Reference proteome</keyword>
<dbReference type="SUPFAM" id="SSF51556">
    <property type="entry name" value="Metallo-dependent hydrolases"/>
    <property type="match status" value="1"/>
</dbReference>
<evidence type="ECO:0000313" key="3">
    <source>
        <dbReference type="Proteomes" id="UP000005947"/>
    </source>
</evidence>
<gene>
    <name evidence="2" type="ORF">HMPREF0091_10345</name>
</gene>
<dbReference type="eggNOG" id="COG0084">
    <property type="taxonomic scope" value="Bacteria"/>
</dbReference>
<evidence type="ECO:0000256" key="1">
    <source>
        <dbReference type="ARBA" id="ARBA00022801"/>
    </source>
</evidence>
<accession>F1T3V4</accession>
<comment type="caution">
    <text evidence="2">The sequence shown here is derived from an EMBL/GenBank/DDBJ whole genome shotgun (WGS) entry which is preliminary data.</text>
</comment>
<dbReference type="GeneID" id="93211101"/>
<dbReference type="InterPro" id="IPR032466">
    <property type="entry name" value="Metal_Hydrolase"/>
</dbReference>
<dbReference type="PROSITE" id="PS01090">
    <property type="entry name" value="TATD_2"/>
    <property type="match status" value="1"/>
</dbReference>
<evidence type="ECO:0000313" key="2">
    <source>
        <dbReference type="EMBL" id="EGF23398.1"/>
    </source>
</evidence>
<dbReference type="PANTHER" id="PTHR46124:SF2">
    <property type="entry name" value="D-AMINOACYL-TRNA DEACYLASE"/>
    <property type="match status" value="1"/>
</dbReference>
<reference evidence="2 3" key="1">
    <citation type="submission" date="2011-02" db="EMBL/GenBank/DDBJ databases">
        <authorList>
            <person name="Muzny D."/>
            <person name="Qin X."/>
            <person name="Buhay C."/>
            <person name="Dugan-Rocha S."/>
            <person name="Ding Y."/>
            <person name="Chen G."/>
            <person name="Hawes A."/>
            <person name="Holder M."/>
            <person name="Jhangiani S."/>
            <person name="Johnson A."/>
            <person name="Khan Z."/>
            <person name="Li Z."/>
            <person name="Liu W."/>
            <person name="Liu X."/>
            <person name="Perez L."/>
            <person name="Shen H."/>
            <person name="Wang Q."/>
            <person name="Watt J."/>
            <person name="Xi L."/>
            <person name="Xin Y."/>
            <person name="Zhou J."/>
            <person name="Deng J."/>
            <person name="Jiang H."/>
            <person name="Liu Y."/>
            <person name="Qu J."/>
            <person name="Song X.-Z."/>
            <person name="Zhang L."/>
            <person name="Villasana D."/>
            <person name="Johnson A."/>
            <person name="Liu J."/>
            <person name="Liyanage D."/>
            <person name="Lorensuhewa L."/>
            <person name="Robinson T."/>
            <person name="Song A."/>
            <person name="Song B.-B."/>
            <person name="Dinh H."/>
            <person name="Thornton R."/>
            <person name="Coyle M."/>
            <person name="Francisco L."/>
            <person name="Jackson L."/>
            <person name="Javaid M."/>
            <person name="Korchina V."/>
            <person name="Kovar C."/>
            <person name="Mata R."/>
            <person name="Mathew T."/>
            <person name="Ngo R."/>
            <person name="Nguyen L."/>
            <person name="Nguyen N."/>
            <person name="Okwuonu G."/>
            <person name="Ongeri F."/>
            <person name="Pham C."/>
            <person name="Simmons D."/>
            <person name="Wilczek-Boney K."/>
            <person name="Hale W."/>
            <person name="Jakkamsetti A."/>
            <person name="Pham P."/>
            <person name="Ruth R."/>
            <person name="San Lucas F."/>
            <person name="Warren J."/>
            <person name="Zhang J."/>
            <person name="Zhao Z."/>
            <person name="Zhou C."/>
            <person name="Zhu D."/>
            <person name="Lee S."/>
            <person name="Bess C."/>
            <person name="Blankenburg K."/>
            <person name="Forbes L."/>
            <person name="Fu Q."/>
            <person name="Gubbala S."/>
            <person name="Hirani K."/>
            <person name="Jayaseelan J.C."/>
            <person name="Lara F."/>
            <person name="Munidasa M."/>
            <person name="Palculict T."/>
            <person name="Patil S."/>
            <person name="Pu L.-L."/>
            <person name="Saada N."/>
            <person name="Tang L."/>
            <person name="Weissenberger G."/>
            <person name="Zhu Y."/>
            <person name="Hemphill L."/>
            <person name="Shang Y."/>
            <person name="Youmans B."/>
            <person name="Ayvaz T."/>
            <person name="Ross M."/>
            <person name="Santibanez J."/>
            <person name="Aqrawi P."/>
            <person name="Gross S."/>
            <person name="Joshi V."/>
            <person name="Fowler G."/>
            <person name="Nazareth L."/>
            <person name="Reid J."/>
            <person name="Worley K."/>
            <person name="Petrosino J."/>
            <person name="Highlander S."/>
            <person name="Gibbs R."/>
        </authorList>
    </citation>
    <scope>NUCLEOTIDE SEQUENCE [LARGE SCALE GENOMIC DNA]</scope>
    <source>
        <strain evidence="2 3">DSM 15829</strain>
    </source>
</reference>
<proteinExistence type="predicted"/>
<dbReference type="Pfam" id="PF01026">
    <property type="entry name" value="TatD_DNase"/>
    <property type="match status" value="1"/>
</dbReference>
<dbReference type="Gene3D" id="3.20.20.140">
    <property type="entry name" value="Metal-dependent hydrolases"/>
    <property type="match status" value="1"/>
</dbReference>
<dbReference type="Proteomes" id="UP000005947">
    <property type="component" value="Unassembled WGS sequence"/>
</dbReference>
<dbReference type="InterPro" id="IPR001130">
    <property type="entry name" value="TatD-like"/>
</dbReference>
<keyword evidence="1 2" id="KW-0378">Hydrolase</keyword>
<dbReference type="OrthoDB" id="9810005at2"/>
<protein>
    <submittedName>
        <fullName evidence="2">Hydrolase, TatD family</fullName>
    </submittedName>
</protein>
<dbReference type="PANTHER" id="PTHR46124">
    <property type="entry name" value="D-AMINOACYL-TRNA DEACYLASE"/>
    <property type="match status" value="1"/>
</dbReference>
<dbReference type="EMBL" id="ACGK02000001">
    <property type="protein sequence ID" value="EGF23398.1"/>
    <property type="molecule type" value="Genomic_DNA"/>
</dbReference>
<sequence length="367" mass="40031">MSTYKNAADLCGFLPDDLILFHGKRGKAVLLPPSEVPVADTHGHLHCLRELTSSAALARAALAGVGMLVDPIDPVEDIPFGIYSASTVDAWRARTLDEAHALLEYAKQKGLVLPYFSHAHIRGYEQPAYNHLLDSFRIIAGVHPYGAAQFDASARERLMQLLDLPYCVGIGEIGLDFGPYNKVDPNDQIRALEFQLRLAHERNLPVELHIRDAQDDNTAAAHVQAVQLLSSIGVPPRGCVLHCFTSTPQVMKPFVEMGCTIAFGGVSTFASAPYVRQAIQVCPLNQMVTETDAPYMAPVPMRGHACEIAHVVFTAASLVATKCAVSFDSKEVTCIPPNEPYAVSSISQSEVYGALWNNAYELFMKEI</sequence>
<dbReference type="InterPro" id="IPR018228">
    <property type="entry name" value="DNase_TatD-rel_CS"/>
</dbReference>
<dbReference type="GO" id="GO:0005829">
    <property type="term" value="C:cytosol"/>
    <property type="evidence" value="ECO:0007669"/>
    <property type="project" value="TreeGrafter"/>
</dbReference>
<organism evidence="2 3">
    <name type="scientific">Fannyhessea vaginae DSM 15829</name>
    <dbReference type="NCBI Taxonomy" id="525256"/>
    <lineage>
        <taxon>Bacteria</taxon>
        <taxon>Bacillati</taxon>
        <taxon>Actinomycetota</taxon>
        <taxon>Coriobacteriia</taxon>
        <taxon>Coriobacteriales</taxon>
        <taxon>Atopobiaceae</taxon>
        <taxon>Fannyhessea</taxon>
    </lineage>
</organism>